<dbReference type="AlphaFoldDB" id="A0A5B7JGT8"/>
<evidence type="ECO:0000313" key="2">
    <source>
        <dbReference type="EMBL" id="MPC92507.1"/>
    </source>
</evidence>
<organism evidence="2 3">
    <name type="scientific">Portunus trituberculatus</name>
    <name type="common">Swimming crab</name>
    <name type="synonym">Neptunus trituberculatus</name>
    <dbReference type="NCBI Taxonomy" id="210409"/>
    <lineage>
        <taxon>Eukaryota</taxon>
        <taxon>Metazoa</taxon>
        <taxon>Ecdysozoa</taxon>
        <taxon>Arthropoda</taxon>
        <taxon>Crustacea</taxon>
        <taxon>Multicrustacea</taxon>
        <taxon>Malacostraca</taxon>
        <taxon>Eumalacostraca</taxon>
        <taxon>Eucarida</taxon>
        <taxon>Decapoda</taxon>
        <taxon>Pleocyemata</taxon>
        <taxon>Brachyura</taxon>
        <taxon>Eubrachyura</taxon>
        <taxon>Portunoidea</taxon>
        <taxon>Portunidae</taxon>
        <taxon>Portuninae</taxon>
        <taxon>Portunus</taxon>
    </lineage>
</organism>
<reference evidence="2 3" key="1">
    <citation type="submission" date="2019-05" db="EMBL/GenBank/DDBJ databases">
        <title>Another draft genome of Portunus trituberculatus and its Hox gene families provides insights of decapod evolution.</title>
        <authorList>
            <person name="Jeong J.-H."/>
            <person name="Song I."/>
            <person name="Kim S."/>
            <person name="Choi T."/>
            <person name="Kim D."/>
            <person name="Ryu S."/>
            <person name="Kim W."/>
        </authorList>
    </citation>
    <scope>NUCLEOTIDE SEQUENCE [LARGE SCALE GENOMIC DNA]</scope>
    <source>
        <tissue evidence="2">Muscle</tissue>
    </source>
</reference>
<name>A0A5B7JGT8_PORTR</name>
<dbReference type="Proteomes" id="UP000324222">
    <property type="component" value="Unassembled WGS sequence"/>
</dbReference>
<sequence>MTMRRRGRFKKLSYPRRHLNGRY</sequence>
<evidence type="ECO:0000313" key="3">
    <source>
        <dbReference type="Proteomes" id="UP000324222"/>
    </source>
</evidence>
<feature type="region of interest" description="Disordered" evidence="1">
    <location>
        <begin position="1"/>
        <end position="23"/>
    </location>
</feature>
<keyword evidence="3" id="KW-1185">Reference proteome</keyword>
<proteinExistence type="predicted"/>
<dbReference type="EMBL" id="VSRR010091497">
    <property type="protein sequence ID" value="MPC92507.1"/>
    <property type="molecule type" value="Genomic_DNA"/>
</dbReference>
<protein>
    <submittedName>
        <fullName evidence="2">Uncharacterized protein</fullName>
    </submittedName>
</protein>
<accession>A0A5B7JGT8</accession>
<comment type="caution">
    <text evidence="2">The sequence shown here is derived from an EMBL/GenBank/DDBJ whole genome shotgun (WGS) entry which is preliminary data.</text>
</comment>
<evidence type="ECO:0000256" key="1">
    <source>
        <dbReference type="SAM" id="MobiDB-lite"/>
    </source>
</evidence>
<gene>
    <name evidence="2" type="ORF">E2C01_087599</name>
</gene>